<dbReference type="STRING" id="906968.Trebr_2449"/>
<dbReference type="KEGG" id="tbe:Trebr_2449"/>
<reference evidence="3" key="1">
    <citation type="submission" date="2011-04" db="EMBL/GenBank/DDBJ databases">
        <title>The complete genome of Treponema brennaborense DSM 12168.</title>
        <authorList>
            <person name="Lucas S."/>
            <person name="Han J."/>
            <person name="Lapidus A."/>
            <person name="Bruce D."/>
            <person name="Goodwin L."/>
            <person name="Pitluck S."/>
            <person name="Peters L."/>
            <person name="Kyrpides N."/>
            <person name="Mavromatis K."/>
            <person name="Ivanova N."/>
            <person name="Mikhailova N."/>
            <person name="Pagani I."/>
            <person name="Teshima H."/>
            <person name="Detter J.C."/>
            <person name="Tapia R."/>
            <person name="Han C."/>
            <person name="Land M."/>
            <person name="Hauser L."/>
            <person name="Markowitz V."/>
            <person name="Cheng J.-F."/>
            <person name="Hugenholtz P."/>
            <person name="Woyke T."/>
            <person name="Wu D."/>
            <person name="Gronow S."/>
            <person name="Wellnitz S."/>
            <person name="Brambilla E."/>
            <person name="Klenk H.-P."/>
            <person name="Eisen J.A."/>
        </authorList>
    </citation>
    <scope>NUCLEOTIDE SEQUENCE [LARGE SCALE GENOMIC DNA]</scope>
    <source>
        <strain evidence="3">DSM 12168 / CIP 105900 / DD5/3</strain>
    </source>
</reference>
<dbReference type="eggNOG" id="ENOG5032M5N">
    <property type="taxonomic scope" value="Bacteria"/>
</dbReference>
<feature type="region of interest" description="Disordered" evidence="1">
    <location>
        <begin position="40"/>
        <end position="68"/>
    </location>
</feature>
<gene>
    <name evidence="2" type="ordered locus">Trebr_2449</name>
</gene>
<proteinExistence type="predicted"/>
<accession>F4LMW6</accession>
<protein>
    <submittedName>
        <fullName evidence="2">Uncharacterized protein</fullName>
    </submittedName>
</protein>
<dbReference type="EMBL" id="CP002696">
    <property type="protein sequence ID" value="AEE17856.1"/>
    <property type="molecule type" value="Genomic_DNA"/>
</dbReference>
<organism evidence="2 3">
    <name type="scientific">Treponema brennaborense (strain DSM 12168 / CIP 105900 / DD5/3)</name>
    <dbReference type="NCBI Taxonomy" id="906968"/>
    <lineage>
        <taxon>Bacteria</taxon>
        <taxon>Pseudomonadati</taxon>
        <taxon>Spirochaetota</taxon>
        <taxon>Spirochaetia</taxon>
        <taxon>Spirochaetales</taxon>
        <taxon>Treponemataceae</taxon>
        <taxon>Treponema</taxon>
    </lineage>
</organism>
<evidence type="ECO:0000256" key="1">
    <source>
        <dbReference type="SAM" id="MobiDB-lite"/>
    </source>
</evidence>
<dbReference type="AlphaFoldDB" id="F4LMW6"/>
<feature type="compositionally biased region" description="Basic and acidic residues" evidence="1">
    <location>
        <begin position="53"/>
        <end position="68"/>
    </location>
</feature>
<evidence type="ECO:0000313" key="2">
    <source>
        <dbReference type="EMBL" id="AEE17856.1"/>
    </source>
</evidence>
<evidence type="ECO:0000313" key="3">
    <source>
        <dbReference type="Proteomes" id="UP000006546"/>
    </source>
</evidence>
<name>F4LMW6_TREBD</name>
<sequence>MSEDVLIQLLQDINRENVRFGTVEVSFTFHDGRPTSYELTTHRRRNIDSLSKSSDHHLKEDADGNRRR</sequence>
<dbReference type="HOGENOM" id="CLU_2792783_0_0_12"/>
<dbReference type="Proteomes" id="UP000006546">
    <property type="component" value="Chromosome"/>
</dbReference>
<keyword evidence="3" id="KW-1185">Reference proteome</keyword>